<keyword evidence="1" id="KW-0732">Signal</keyword>
<sequence>MPSPGSSITLSDVIGTERLISIFSGFTRDIDTVSQRLESSSLNTTVLAPSDTAIRELPRKPWEDPRDYAALGTNAYGGEDGEDRAHKNLRRFVEAHVVPESPWGKETKVQTVAGNTVWWEEKEGKRWVMPGSIEVETVAKSVGNGEVWIMKGVNNYA</sequence>
<evidence type="ECO:0000259" key="2">
    <source>
        <dbReference type="PROSITE" id="PS50213"/>
    </source>
</evidence>
<dbReference type="InterPro" id="IPR040200">
    <property type="entry name" value="Mug57-like"/>
</dbReference>
<dbReference type="Gene3D" id="2.30.180.10">
    <property type="entry name" value="FAS1 domain"/>
    <property type="match status" value="1"/>
</dbReference>
<feature type="domain" description="FAS1" evidence="2">
    <location>
        <begin position="7"/>
        <end position="154"/>
    </location>
</feature>
<dbReference type="SUPFAM" id="SSF82153">
    <property type="entry name" value="FAS1 domain"/>
    <property type="match status" value="1"/>
</dbReference>
<dbReference type="PANTHER" id="PTHR28156:SF1">
    <property type="entry name" value="FAS1 DOMAIN-CONTAINING PROTEIN YDR262W"/>
    <property type="match status" value="1"/>
</dbReference>
<name>A0A6G1HG73_9PEZI</name>
<evidence type="ECO:0000313" key="4">
    <source>
        <dbReference type="Proteomes" id="UP000800041"/>
    </source>
</evidence>
<proteinExistence type="predicted"/>
<dbReference type="PANTHER" id="PTHR28156">
    <property type="entry name" value="FAS1 DOMAIN-CONTAINING PROTEIN YDR262W"/>
    <property type="match status" value="1"/>
</dbReference>
<dbReference type="InterPro" id="IPR000782">
    <property type="entry name" value="FAS1_domain"/>
</dbReference>
<organism evidence="3 4">
    <name type="scientific">Aulographum hederae CBS 113979</name>
    <dbReference type="NCBI Taxonomy" id="1176131"/>
    <lineage>
        <taxon>Eukaryota</taxon>
        <taxon>Fungi</taxon>
        <taxon>Dikarya</taxon>
        <taxon>Ascomycota</taxon>
        <taxon>Pezizomycotina</taxon>
        <taxon>Dothideomycetes</taxon>
        <taxon>Pleosporomycetidae</taxon>
        <taxon>Aulographales</taxon>
        <taxon>Aulographaceae</taxon>
    </lineage>
</organism>
<dbReference type="EMBL" id="ML977138">
    <property type="protein sequence ID" value="KAF1992067.1"/>
    <property type="molecule type" value="Genomic_DNA"/>
</dbReference>
<evidence type="ECO:0000256" key="1">
    <source>
        <dbReference type="ARBA" id="ARBA00022729"/>
    </source>
</evidence>
<accession>A0A6G1HG73</accession>
<evidence type="ECO:0000313" key="3">
    <source>
        <dbReference type="EMBL" id="KAF1992067.1"/>
    </source>
</evidence>
<dbReference type="AlphaFoldDB" id="A0A6G1HG73"/>
<dbReference type="OrthoDB" id="5551751at2759"/>
<protein>
    <recommendedName>
        <fullName evidence="2">FAS1 domain-containing protein</fullName>
    </recommendedName>
</protein>
<gene>
    <name evidence="3" type="ORF">K402DRAFT_388635</name>
</gene>
<dbReference type="Proteomes" id="UP000800041">
    <property type="component" value="Unassembled WGS sequence"/>
</dbReference>
<reference evidence="3" key="1">
    <citation type="journal article" date="2020" name="Stud. Mycol.">
        <title>101 Dothideomycetes genomes: a test case for predicting lifestyles and emergence of pathogens.</title>
        <authorList>
            <person name="Haridas S."/>
            <person name="Albert R."/>
            <person name="Binder M."/>
            <person name="Bloem J."/>
            <person name="Labutti K."/>
            <person name="Salamov A."/>
            <person name="Andreopoulos B."/>
            <person name="Baker S."/>
            <person name="Barry K."/>
            <person name="Bills G."/>
            <person name="Bluhm B."/>
            <person name="Cannon C."/>
            <person name="Castanera R."/>
            <person name="Culley D."/>
            <person name="Daum C."/>
            <person name="Ezra D."/>
            <person name="Gonzalez J."/>
            <person name="Henrissat B."/>
            <person name="Kuo A."/>
            <person name="Liang C."/>
            <person name="Lipzen A."/>
            <person name="Lutzoni F."/>
            <person name="Magnuson J."/>
            <person name="Mondo S."/>
            <person name="Nolan M."/>
            <person name="Ohm R."/>
            <person name="Pangilinan J."/>
            <person name="Park H.-J."/>
            <person name="Ramirez L."/>
            <person name="Alfaro M."/>
            <person name="Sun H."/>
            <person name="Tritt A."/>
            <person name="Yoshinaga Y."/>
            <person name="Zwiers L.-H."/>
            <person name="Turgeon B."/>
            <person name="Goodwin S."/>
            <person name="Spatafora J."/>
            <person name="Crous P."/>
            <person name="Grigoriev I."/>
        </authorList>
    </citation>
    <scope>NUCLEOTIDE SEQUENCE</scope>
    <source>
        <strain evidence="3">CBS 113979</strain>
    </source>
</reference>
<dbReference type="PROSITE" id="PS50213">
    <property type="entry name" value="FAS1"/>
    <property type="match status" value="1"/>
</dbReference>
<dbReference type="InterPro" id="IPR036378">
    <property type="entry name" value="FAS1_dom_sf"/>
</dbReference>
<keyword evidence="4" id="KW-1185">Reference proteome</keyword>